<proteinExistence type="predicted"/>
<dbReference type="Proteomes" id="UP000825729">
    <property type="component" value="Unassembled WGS sequence"/>
</dbReference>
<evidence type="ECO:0000313" key="1">
    <source>
        <dbReference type="EMBL" id="KAG9438567.1"/>
    </source>
</evidence>
<evidence type="ECO:0000313" key="2">
    <source>
        <dbReference type="Proteomes" id="UP000825729"/>
    </source>
</evidence>
<name>A0AAV7DTH4_ARIFI</name>
<accession>A0AAV7DTH4</accession>
<dbReference type="AlphaFoldDB" id="A0AAV7DTH4"/>
<sequence length="105" mass="11665">MLRVSRHPVRRLPCSRSGEDFLKSLGSGSAKSTLQVGRKEVVFSSVPQEVRKAALSTSLDIMRESTLSTLRFAISTLKTVDVSELWLRANWIDGGSHYGCRGRRS</sequence>
<gene>
    <name evidence="1" type="ORF">H6P81_021489</name>
</gene>
<organism evidence="1 2">
    <name type="scientific">Aristolochia fimbriata</name>
    <name type="common">White veined hardy Dutchman's pipe vine</name>
    <dbReference type="NCBI Taxonomy" id="158543"/>
    <lineage>
        <taxon>Eukaryota</taxon>
        <taxon>Viridiplantae</taxon>
        <taxon>Streptophyta</taxon>
        <taxon>Embryophyta</taxon>
        <taxon>Tracheophyta</taxon>
        <taxon>Spermatophyta</taxon>
        <taxon>Magnoliopsida</taxon>
        <taxon>Magnoliidae</taxon>
        <taxon>Piperales</taxon>
        <taxon>Aristolochiaceae</taxon>
        <taxon>Aristolochia</taxon>
    </lineage>
</organism>
<reference evidence="1 2" key="1">
    <citation type="submission" date="2021-07" db="EMBL/GenBank/DDBJ databases">
        <title>The Aristolochia fimbriata genome: insights into angiosperm evolution, floral development and chemical biosynthesis.</title>
        <authorList>
            <person name="Jiao Y."/>
        </authorList>
    </citation>
    <scope>NUCLEOTIDE SEQUENCE [LARGE SCALE GENOMIC DNA]</scope>
    <source>
        <strain evidence="1">IBCAS-2021</strain>
        <tissue evidence="1">Leaf</tissue>
    </source>
</reference>
<dbReference type="EMBL" id="JAINDJ010000056">
    <property type="protein sequence ID" value="KAG9438567.1"/>
    <property type="molecule type" value="Genomic_DNA"/>
</dbReference>
<protein>
    <submittedName>
        <fullName evidence="1">Uncharacterized protein</fullName>
    </submittedName>
</protein>
<comment type="caution">
    <text evidence="1">The sequence shown here is derived from an EMBL/GenBank/DDBJ whole genome shotgun (WGS) entry which is preliminary data.</text>
</comment>
<keyword evidence="2" id="KW-1185">Reference proteome</keyword>